<dbReference type="Gene3D" id="3.40.50.2300">
    <property type="match status" value="1"/>
</dbReference>
<dbReference type="Gene3D" id="1.10.10.10">
    <property type="entry name" value="Winged helix-like DNA-binding domain superfamily/Winged helix DNA-binding domain"/>
    <property type="match status" value="1"/>
</dbReference>
<dbReference type="CDD" id="cd06170">
    <property type="entry name" value="LuxR_C_like"/>
    <property type="match status" value="1"/>
</dbReference>
<evidence type="ECO:0000259" key="5">
    <source>
        <dbReference type="PROSITE" id="PS50110"/>
    </source>
</evidence>
<dbReference type="PROSITE" id="PS50110">
    <property type="entry name" value="RESPONSE_REGULATORY"/>
    <property type="match status" value="1"/>
</dbReference>
<keyword evidence="1 3" id="KW-0597">Phosphoprotein</keyword>
<dbReference type="GO" id="GO:0003677">
    <property type="term" value="F:DNA binding"/>
    <property type="evidence" value="ECO:0007669"/>
    <property type="project" value="UniProtKB-KW"/>
</dbReference>
<dbReference type="PROSITE" id="PS00622">
    <property type="entry name" value="HTH_LUXR_1"/>
    <property type="match status" value="1"/>
</dbReference>
<feature type="domain" description="HTH luxR-type" evidence="4">
    <location>
        <begin position="132"/>
        <end position="197"/>
    </location>
</feature>
<protein>
    <submittedName>
        <fullName evidence="6">DNA-binding NarL/FixJ family response regulator</fullName>
    </submittedName>
</protein>
<name>A0ABV2Q4A1_9BURK</name>
<dbReference type="PROSITE" id="PS50043">
    <property type="entry name" value="HTH_LUXR_2"/>
    <property type="match status" value="1"/>
</dbReference>
<dbReference type="InterPro" id="IPR000792">
    <property type="entry name" value="Tscrpt_reg_LuxR_C"/>
</dbReference>
<dbReference type="SUPFAM" id="SSF52172">
    <property type="entry name" value="CheY-like"/>
    <property type="match status" value="1"/>
</dbReference>
<dbReference type="RefSeq" id="WP_354441596.1">
    <property type="nucleotide sequence ID" value="NZ_JBEPSH010000002.1"/>
</dbReference>
<evidence type="ECO:0000259" key="4">
    <source>
        <dbReference type="PROSITE" id="PS50043"/>
    </source>
</evidence>
<dbReference type="EMBL" id="JBEPSH010000002">
    <property type="protein sequence ID" value="MET4575855.1"/>
    <property type="molecule type" value="Genomic_DNA"/>
</dbReference>
<evidence type="ECO:0000256" key="3">
    <source>
        <dbReference type="PROSITE-ProRule" id="PRU00169"/>
    </source>
</evidence>
<organism evidence="6 7">
    <name type="scientific">Ottowia thiooxydans</name>
    <dbReference type="NCBI Taxonomy" id="219182"/>
    <lineage>
        <taxon>Bacteria</taxon>
        <taxon>Pseudomonadati</taxon>
        <taxon>Pseudomonadota</taxon>
        <taxon>Betaproteobacteria</taxon>
        <taxon>Burkholderiales</taxon>
        <taxon>Comamonadaceae</taxon>
        <taxon>Ottowia</taxon>
    </lineage>
</organism>
<dbReference type="InterPro" id="IPR016032">
    <property type="entry name" value="Sig_transdc_resp-reg_C-effctor"/>
</dbReference>
<dbReference type="InterPro" id="IPR036388">
    <property type="entry name" value="WH-like_DNA-bd_sf"/>
</dbReference>
<dbReference type="PANTHER" id="PTHR45566:SF1">
    <property type="entry name" value="HTH-TYPE TRANSCRIPTIONAL REGULATOR YHJB-RELATED"/>
    <property type="match status" value="1"/>
</dbReference>
<evidence type="ECO:0000313" key="7">
    <source>
        <dbReference type="Proteomes" id="UP001549320"/>
    </source>
</evidence>
<dbReference type="SMART" id="SM00421">
    <property type="entry name" value="HTH_LUXR"/>
    <property type="match status" value="1"/>
</dbReference>
<dbReference type="SUPFAM" id="SSF46894">
    <property type="entry name" value="C-terminal effector domain of the bipartite response regulators"/>
    <property type="match status" value="1"/>
</dbReference>
<feature type="modified residue" description="4-aspartylphosphate" evidence="3">
    <location>
        <position position="54"/>
    </location>
</feature>
<dbReference type="SMART" id="SM00448">
    <property type="entry name" value="REC"/>
    <property type="match status" value="1"/>
</dbReference>
<gene>
    <name evidence="6" type="ORF">ABIE13_000955</name>
</gene>
<dbReference type="Pfam" id="PF00196">
    <property type="entry name" value="GerE"/>
    <property type="match status" value="1"/>
</dbReference>
<dbReference type="InterPro" id="IPR001789">
    <property type="entry name" value="Sig_transdc_resp-reg_receiver"/>
</dbReference>
<dbReference type="InterPro" id="IPR051015">
    <property type="entry name" value="EvgA-like"/>
</dbReference>
<dbReference type="InterPro" id="IPR058245">
    <property type="entry name" value="NreC/VraR/RcsB-like_REC"/>
</dbReference>
<accession>A0ABV2Q4A1</accession>
<sequence length="201" mass="22247">MAIYVIDDHPLMRDAIVMLLRRVKPGSEVVELSQLSDLEQTVAVRGAPEIFCLDLKLPDTVGISGVKVLKANYPDVPLAVISATPASDVEEWCREAGADVYIEKSSGASEIAATLRVMMQPEGQDGESEDGEAGHPTKLTKRQRQLILMLDEGLSNRDIAERLGISEHTVKVHLWRLFRRLGVKSRTQTLHYARLNGMLGF</sequence>
<dbReference type="CDD" id="cd17535">
    <property type="entry name" value="REC_NarL-like"/>
    <property type="match status" value="1"/>
</dbReference>
<evidence type="ECO:0000256" key="2">
    <source>
        <dbReference type="ARBA" id="ARBA00023125"/>
    </source>
</evidence>
<proteinExistence type="predicted"/>
<evidence type="ECO:0000313" key="6">
    <source>
        <dbReference type="EMBL" id="MET4575855.1"/>
    </source>
</evidence>
<comment type="caution">
    <text evidence="6">The sequence shown here is derived from an EMBL/GenBank/DDBJ whole genome shotgun (WGS) entry which is preliminary data.</text>
</comment>
<feature type="domain" description="Response regulatory" evidence="5">
    <location>
        <begin position="2"/>
        <end position="119"/>
    </location>
</feature>
<keyword evidence="7" id="KW-1185">Reference proteome</keyword>
<keyword evidence="2 6" id="KW-0238">DNA-binding</keyword>
<dbReference type="PRINTS" id="PR00038">
    <property type="entry name" value="HTHLUXR"/>
</dbReference>
<reference evidence="6 7" key="1">
    <citation type="submission" date="2024-06" db="EMBL/GenBank/DDBJ databases">
        <title>Sorghum-associated microbial communities from plants grown in Nebraska, USA.</title>
        <authorList>
            <person name="Schachtman D."/>
        </authorList>
    </citation>
    <scope>NUCLEOTIDE SEQUENCE [LARGE SCALE GENOMIC DNA]</scope>
    <source>
        <strain evidence="6 7">2709</strain>
    </source>
</reference>
<dbReference type="PANTHER" id="PTHR45566">
    <property type="entry name" value="HTH-TYPE TRANSCRIPTIONAL REGULATOR YHJB-RELATED"/>
    <property type="match status" value="1"/>
</dbReference>
<dbReference type="InterPro" id="IPR011006">
    <property type="entry name" value="CheY-like_superfamily"/>
</dbReference>
<dbReference type="Proteomes" id="UP001549320">
    <property type="component" value="Unassembled WGS sequence"/>
</dbReference>
<evidence type="ECO:0000256" key="1">
    <source>
        <dbReference type="ARBA" id="ARBA00022553"/>
    </source>
</evidence>
<dbReference type="Pfam" id="PF00072">
    <property type="entry name" value="Response_reg"/>
    <property type="match status" value="1"/>
</dbReference>